<dbReference type="SUPFAM" id="SSF53822">
    <property type="entry name" value="Periplasmic binding protein-like I"/>
    <property type="match status" value="1"/>
</dbReference>
<dbReference type="Gene3D" id="1.10.260.40">
    <property type="entry name" value="lambda repressor-like DNA-binding domains"/>
    <property type="match status" value="1"/>
</dbReference>
<dbReference type="Proteomes" id="UP000277864">
    <property type="component" value="Unassembled WGS sequence"/>
</dbReference>
<evidence type="ECO:0000313" key="5">
    <source>
        <dbReference type="EMBL" id="RST89194.1"/>
    </source>
</evidence>
<dbReference type="Pfam" id="PF13377">
    <property type="entry name" value="Peripla_BP_3"/>
    <property type="match status" value="1"/>
</dbReference>
<dbReference type="OrthoDB" id="9788209at2"/>
<dbReference type="GO" id="GO:0000976">
    <property type="term" value="F:transcription cis-regulatory region binding"/>
    <property type="evidence" value="ECO:0007669"/>
    <property type="project" value="TreeGrafter"/>
</dbReference>
<organism evidence="5 6">
    <name type="scientific">Vagococcus humatus</name>
    <dbReference type="NCBI Taxonomy" id="1889241"/>
    <lineage>
        <taxon>Bacteria</taxon>
        <taxon>Bacillati</taxon>
        <taxon>Bacillota</taxon>
        <taxon>Bacilli</taxon>
        <taxon>Lactobacillales</taxon>
        <taxon>Enterococcaceae</taxon>
        <taxon>Vagococcus</taxon>
    </lineage>
</organism>
<dbReference type="PRINTS" id="PR00036">
    <property type="entry name" value="HTHLACI"/>
</dbReference>
<keyword evidence="1" id="KW-0805">Transcription regulation</keyword>
<dbReference type="PANTHER" id="PTHR30146:SF109">
    <property type="entry name" value="HTH-TYPE TRANSCRIPTIONAL REGULATOR GALS"/>
    <property type="match status" value="1"/>
</dbReference>
<evidence type="ECO:0000256" key="3">
    <source>
        <dbReference type="ARBA" id="ARBA00023163"/>
    </source>
</evidence>
<evidence type="ECO:0000256" key="2">
    <source>
        <dbReference type="ARBA" id="ARBA00023125"/>
    </source>
</evidence>
<sequence>MTITVKDVAKKAGVATSTVSRVINDHPSISIATKEKVRNIMKDMGYVPNISARNLGTQSANALGIILPPFLTKEQVGNPFYLELIYSINQAAVDLQLATVIITGKDNEELLNHVKQMYAQKQVDGFILTYSIKNDPILHYLMKETIPVTLIGKPCSQRDGLSYVDNDNQLLGRCSTNHLIEHHHQKILFLTDRQEDQVFIDRYIGYQSALKQANLPVFSPKILQEKQDWQEFIPWIQREGITGAIVMDEGLALKTIQALSQIGYEIPADFSLISFNNSFLATLTHPFLTSVDIQIHDLATASVKQLVSQLTTPTTRQQPVIIQTYGLIQRETVGQINTKD</sequence>
<dbReference type="InterPro" id="IPR046335">
    <property type="entry name" value="LacI/GalR-like_sensor"/>
</dbReference>
<dbReference type="SUPFAM" id="SSF47413">
    <property type="entry name" value="lambda repressor-like DNA-binding domains"/>
    <property type="match status" value="1"/>
</dbReference>
<dbReference type="AlphaFoldDB" id="A0A3S0ABS9"/>
<evidence type="ECO:0000313" key="6">
    <source>
        <dbReference type="Proteomes" id="UP000277864"/>
    </source>
</evidence>
<accession>A0A3S0ABS9</accession>
<proteinExistence type="predicted"/>
<dbReference type="SMART" id="SM00354">
    <property type="entry name" value="HTH_LACI"/>
    <property type="match status" value="1"/>
</dbReference>
<reference evidence="5 6" key="1">
    <citation type="submission" date="2018-03" db="EMBL/GenBank/DDBJ databases">
        <authorList>
            <person name="Gulvik C.A."/>
        </authorList>
    </citation>
    <scope>NUCLEOTIDE SEQUENCE [LARGE SCALE GENOMIC DNA]</scope>
    <source>
        <strain evidence="5 6">JCM 31581</strain>
    </source>
</reference>
<gene>
    <name evidence="5" type="ORF">C7P63_05295</name>
</gene>
<feature type="domain" description="HTH lacI-type" evidence="4">
    <location>
        <begin position="3"/>
        <end position="57"/>
    </location>
</feature>
<dbReference type="InterPro" id="IPR010982">
    <property type="entry name" value="Lambda_DNA-bd_dom_sf"/>
</dbReference>
<dbReference type="InterPro" id="IPR028082">
    <property type="entry name" value="Peripla_BP_I"/>
</dbReference>
<protein>
    <submittedName>
        <fullName evidence="5">LacI family transcriptional regulator</fullName>
    </submittedName>
</protein>
<dbReference type="PROSITE" id="PS50932">
    <property type="entry name" value="HTH_LACI_2"/>
    <property type="match status" value="1"/>
</dbReference>
<dbReference type="Pfam" id="PF00356">
    <property type="entry name" value="LacI"/>
    <property type="match status" value="1"/>
</dbReference>
<evidence type="ECO:0000259" key="4">
    <source>
        <dbReference type="PROSITE" id="PS50932"/>
    </source>
</evidence>
<dbReference type="CDD" id="cd01392">
    <property type="entry name" value="HTH_LacI"/>
    <property type="match status" value="1"/>
</dbReference>
<dbReference type="PANTHER" id="PTHR30146">
    <property type="entry name" value="LACI-RELATED TRANSCRIPTIONAL REPRESSOR"/>
    <property type="match status" value="1"/>
</dbReference>
<dbReference type="GO" id="GO:0003700">
    <property type="term" value="F:DNA-binding transcription factor activity"/>
    <property type="evidence" value="ECO:0007669"/>
    <property type="project" value="TreeGrafter"/>
</dbReference>
<name>A0A3S0ABS9_9ENTE</name>
<dbReference type="Gene3D" id="3.40.50.2300">
    <property type="match status" value="2"/>
</dbReference>
<keyword evidence="6" id="KW-1185">Reference proteome</keyword>
<evidence type="ECO:0000256" key="1">
    <source>
        <dbReference type="ARBA" id="ARBA00023015"/>
    </source>
</evidence>
<dbReference type="InterPro" id="IPR000843">
    <property type="entry name" value="HTH_LacI"/>
</dbReference>
<keyword evidence="3" id="KW-0804">Transcription</keyword>
<keyword evidence="2" id="KW-0238">DNA-binding</keyword>
<comment type="caution">
    <text evidence="5">The sequence shown here is derived from an EMBL/GenBank/DDBJ whole genome shotgun (WGS) entry which is preliminary data.</text>
</comment>
<dbReference type="EMBL" id="PXZH01000002">
    <property type="protein sequence ID" value="RST89194.1"/>
    <property type="molecule type" value="Genomic_DNA"/>
</dbReference>
<dbReference type="RefSeq" id="WP_125943127.1">
    <property type="nucleotide sequence ID" value="NZ_PXZH01000002.1"/>
</dbReference>